<dbReference type="AlphaFoldDB" id="B0VEU8"/>
<dbReference type="CDD" id="cd00082">
    <property type="entry name" value="HisKA"/>
    <property type="match status" value="1"/>
</dbReference>
<dbReference type="STRING" id="459349.CLOAM1412"/>
<accession>B0VEU8</accession>
<name>B0VEU8_CLOAI</name>
<keyword evidence="8" id="KW-0902">Two-component regulatory system</keyword>
<keyword evidence="7" id="KW-0067">ATP-binding</keyword>
<gene>
    <name evidence="11" type="ordered locus">CLOAM1412</name>
</gene>
<dbReference type="InterPro" id="IPR004358">
    <property type="entry name" value="Sig_transdc_His_kin-like_C"/>
</dbReference>
<evidence type="ECO:0000256" key="2">
    <source>
        <dbReference type="ARBA" id="ARBA00012438"/>
    </source>
</evidence>
<dbReference type="InterPro" id="IPR005467">
    <property type="entry name" value="His_kinase_dom"/>
</dbReference>
<dbReference type="InterPro" id="IPR036890">
    <property type="entry name" value="HATPase_C_sf"/>
</dbReference>
<evidence type="ECO:0000259" key="10">
    <source>
        <dbReference type="PROSITE" id="PS50109"/>
    </source>
</evidence>
<dbReference type="InterPro" id="IPR003661">
    <property type="entry name" value="HisK_dim/P_dom"/>
</dbReference>
<dbReference type="InterPro" id="IPR003594">
    <property type="entry name" value="HATPase_dom"/>
</dbReference>
<dbReference type="RefSeq" id="WP_015425122.1">
    <property type="nucleotide sequence ID" value="NC_020449.1"/>
</dbReference>
<dbReference type="Proteomes" id="UP000002019">
    <property type="component" value="Chromosome"/>
</dbReference>
<dbReference type="InterPro" id="IPR018488">
    <property type="entry name" value="cNMP-bd_CS"/>
</dbReference>
<dbReference type="Pfam" id="PF02518">
    <property type="entry name" value="HATPase_c"/>
    <property type="match status" value="1"/>
</dbReference>
<keyword evidence="5" id="KW-0547">Nucleotide-binding</keyword>
<keyword evidence="12" id="KW-1185">Reference proteome</keyword>
<dbReference type="SUPFAM" id="SSF55874">
    <property type="entry name" value="ATPase domain of HSP90 chaperone/DNA topoisomerase II/histidine kinase"/>
    <property type="match status" value="1"/>
</dbReference>
<evidence type="ECO:0000256" key="4">
    <source>
        <dbReference type="ARBA" id="ARBA00022679"/>
    </source>
</evidence>
<dbReference type="InterPro" id="IPR018490">
    <property type="entry name" value="cNMP-bd_dom_sf"/>
</dbReference>
<evidence type="ECO:0000256" key="6">
    <source>
        <dbReference type="ARBA" id="ARBA00022777"/>
    </source>
</evidence>
<dbReference type="InterPro" id="IPR014710">
    <property type="entry name" value="RmlC-like_jellyroll"/>
</dbReference>
<dbReference type="PANTHER" id="PTHR43065:SF10">
    <property type="entry name" value="PEROXIDE STRESS-ACTIVATED HISTIDINE KINASE MAK3"/>
    <property type="match status" value="1"/>
</dbReference>
<proteinExistence type="predicted"/>
<dbReference type="SMART" id="SM00100">
    <property type="entry name" value="cNMP"/>
    <property type="match status" value="1"/>
</dbReference>
<dbReference type="EMBL" id="CU466930">
    <property type="protein sequence ID" value="CAO81264.1"/>
    <property type="molecule type" value="Genomic_DNA"/>
</dbReference>
<keyword evidence="3" id="KW-0597">Phosphoprotein</keyword>
<dbReference type="InterPro" id="IPR036097">
    <property type="entry name" value="HisK_dim/P_sf"/>
</dbReference>
<dbReference type="Gene3D" id="2.60.120.10">
    <property type="entry name" value="Jelly Rolls"/>
    <property type="match status" value="1"/>
</dbReference>
<dbReference type="SUPFAM" id="SSF47384">
    <property type="entry name" value="Homodimeric domain of signal transducing histidine kinase"/>
    <property type="match status" value="1"/>
</dbReference>
<dbReference type="Pfam" id="PF00027">
    <property type="entry name" value="cNMP_binding"/>
    <property type="match status" value="1"/>
</dbReference>
<dbReference type="SMART" id="SM00388">
    <property type="entry name" value="HisKA"/>
    <property type="match status" value="1"/>
</dbReference>
<evidence type="ECO:0000313" key="12">
    <source>
        <dbReference type="Proteomes" id="UP000002019"/>
    </source>
</evidence>
<dbReference type="PROSITE" id="PS00889">
    <property type="entry name" value="CNMP_BINDING_2"/>
    <property type="match status" value="1"/>
</dbReference>
<dbReference type="CDD" id="cd00075">
    <property type="entry name" value="HATPase"/>
    <property type="match status" value="1"/>
</dbReference>
<dbReference type="GO" id="GO:0005524">
    <property type="term" value="F:ATP binding"/>
    <property type="evidence" value="ECO:0007669"/>
    <property type="project" value="UniProtKB-KW"/>
</dbReference>
<comment type="catalytic activity">
    <reaction evidence="1">
        <text>ATP + protein L-histidine = ADP + protein N-phospho-L-histidine.</text>
        <dbReference type="EC" id="2.7.13.3"/>
    </reaction>
</comment>
<dbReference type="KEGG" id="caci:CLOAM1412"/>
<feature type="domain" description="Cyclic nucleotide-binding" evidence="9">
    <location>
        <begin position="30"/>
        <end position="135"/>
    </location>
</feature>
<dbReference type="CDD" id="cd00038">
    <property type="entry name" value="CAP_ED"/>
    <property type="match status" value="1"/>
</dbReference>
<protein>
    <recommendedName>
        <fullName evidence="2">histidine kinase</fullName>
        <ecNumber evidence="2">2.7.13.3</ecNumber>
    </recommendedName>
</protein>
<evidence type="ECO:0000256" key="8">
    <source>
        <dbReference type="ARBA" id="ARBA00023012"/>
    </source>
</evidence>
<evidence type="ECO:0000256" key="1">
    <source>
        <dbReference type="ARBA" id="ARBA00000085"/>
    </source>
</evidence>
<sequence length="389" mass="44089">MIYYIIYKVNEVRRCEENMQDTMQKTNIGIFSGLSEEVVEELTKDLERIKFKKGESIITEHSLSDNLFFISKGKVEIDKDLSNPDIPFTQLSTLEAGDFFGEMGIIEDSTRSASVVATEDVELMVIPREAFSDMLFAYPIIMLNLTKVISSRLRNTNERFVELMDEMLKKNRLMAIGLAASKIIHDIKTPLTVIVLTAQLLENIFPESAEFTDNIVKQTKLIDQLVHEILDFARGTESPPLIQKVNLDSFLREVSELYSASFKERKIIFVVENKVNDCVYFDEGKIRRVLINLIKNALEAIPEAGEIKIISSVSSGWLQISVIDNGPGVSRKVKEELFQPFVTDGKTQGTGLGLAICKKLVQEHYGRLEYIPVEPHGSRFDIRIPQSTK</sequence>
<dbReference type="Gene3D" id="1.10.287.130">
    <property type="match status" value="1"/>
</dbReference>
<feature type="domain" description="Histidine kinase" evidence="10">
    <location>
        <begin position="182"/>
        <end position="388"/>
    </location>
</feature>
<dbReference type="InterPro" id="IPR000595">
    <property type="entry name" value="cNMP-bd_dom"/>
</dbReference>
<keyword evidence="4 11" id="KW-0808">Transferase</keyword>
<dbReference type="SUPFAM" id="SSF51206">
    <property type="entry name" value="cAMP-binding domain-like"/>
    <property type="match status" value="1"/>
</dbReference>
<dbReference type="SMART" id="SM00387">
    <property type="entry name" value="HATPase_c"/>
    <property type="match status" value="1"/>
</dbReference>
<reference evidence="11 12" key="1">
    <citation type="journal article" date="2008" name="J. Bacteriol.">
        <title>'Candidatus Cloacamonas acidaminovorans': genome sequence reconstruction provides a first glimpse of a new bacterial division.</title>
        <authorList>
            <person name="Pelletier E."/>
            <person name="Kreimeyer A."/>
            <person name="Bocs S."/>
            <person name="Rouy Z."/>
            <person name="Gyapay G."/>
            <person name="Chouari R."/>
            <person name="Riviere D."/>
            <person name="Ganesan A."/>
            <person name="Daegelen P."/>
            <person name="Sghir A."/>
            <person name="Cohen G.N."/>
            <person name="Medigue C."/>
            <person name="Weissenbach J."/>
            <person name="Le Paslier D."/>
        </authorList>
    </citation>
    <scope>NUCLEOTIDE SEQUENCE [LARGE SCALE GENOMIC DNA]</scope>
    <source>
        <strain evidence="12">Evry</strain>
    </source>
</reference>
<dbReference type="EC" id="2.7.13.3" evidence="2"/>
<dbReference type="HOGENOM" id="CLU_709217_0_0_0"/>
<dbReference type="Pfam" id="PF00512">
    <property type="entry name" value="HisKA"/>
    <property type="match status" value="1"/>
</dbReference>
<dbReference type="eggNOG" id="COG0664">
    <property type="taxonomic scope" value="Bacteria"/>
</dbReference>
<evidence type="ECO:0000256" key="5">
    <source>
        <dbReference type="ARBA" id="ARBA00022741"/>
    </source>
</evidence>
<dbReference type="PANTHER" id="PTHR43065">
    <property type="entry name" value="SENSOR HISTIDINE KINASE"/>
    <property type="match status" value="1"/>
</dbReference>
<dbReference type="PROSITE" id="PS50109">
    <property type="entry name" value="HIS_KIN"/>
    <property type="match status" value="1"/>
</dbReference>
<evidence type="ECO:0000259" key="9">
    <source>
        <dbReference type="PROSITE" id="PS50042"/>
    </source>
</evidence>
<evidence type="ECO:0000313" key="11">
    <source>
        <dbReference type="EMBL" id="CAO81264.1"/>
    </source>
</evidence>
<organism evidence="11 12">
    <name type="scientific">Cloacimonas acidaminovorans (strain Evry)</name>
    <dbReference type="NCBI Taxonomy" id="459349"/>
    <lineage>
        <taxon>Bacteria</taxon>
        <taxon>Pseudomonadati</taxon>
        <taxon>Candidatus Cloacimonadota</taxon>
        <taxon>Candidatus Cloacimonadia</taxon>
        <taxon>Candidatus Cloacimonadales</taxon>
        <taxon>Candidatus Cloacimonadaceae</taxon>
        <taxon>Candidatus Cloacimonas</taxon>
    </lineage>
</organism>
<dbReference type="PRINTS" id="PR00344">
    <property type="entry name" value="BCTRLSENSOR"/>
</dbReference>
<evidence type="ECO:0000256" key="3">
    <source>
        <dbReference type="ARBA" id="ARBA00022553"/>
    </source>
</evidence>
<dbReference type="GO" id="GO:0000155">
    <property type="term" value="F:phosphorelay sensor kinase activity"/>
    <property type="evidence" value="ECO:0007669"/>
    <property type="project" value="InterPro"/>
</dbReference>
<dbReference type="PROSITE" id="PS50042">
    <property type="entry name" value="CNMP_BINDING_3"/>
    <property type="match status" value="1"/>
</dbReference>
<dbReference type="Gene3D" id="3.30.565.10">
    <property type="entry name" value="Histidine kinase-like ATPase, C-terminal domain"/>
    <property type="match status" value="1"/>
</dbReference>
<evidence type="ECO:0000256" key="7">
    <source>
        <dbReference type="ARBA" id="ARBA00022840"/>
    </source>
</evidence>
<dbReference type="eggNOG" id="COG5000">
    <property type="taxonomic scope" value="Bacteria"/>
</dbReference>
<keyword evidence="6 11" id="KW-0418">Kinase</keyword>